<dbReference type="EMBL" id="CAEZTT010000144">
    <property type="protein sequence ID" value="CAB4583301.1"/>
    <property type="molecule type" value="Genomic_DNA"/>
</dbReference>
<reference evidence="6" key="1">
    <citation type="submission" date="2020-05" db="EMBL/GenBank/DDBJ databases">
        <authorList>
            <person name="Chiriac C."/>
            <person name="Salcher M."/>
            <person name="Ghai R."/>
            <person name="Kavagutti S V."/>
        </authorList>
    </citation>
    <scope>NUCLEOTIDE SEQUENCE</scope>
</reference>
<dbReference type="GO" id="GO:0005737">
    <property type="term" value="C:cytoplasm"/>
    <property type="evidence" value="ECO:0007669"/>
    <property type="project" value="TreeGrafter"/>
</dbReference>
<dbReference type="SUPFAM" id="SSF110581">
    <property type="entry name" value="Indigoidine synthase A-like"/>
    <property type="match status" value="1"/>
</dbReference>
<name>A0A6J6F3F9_9ZZZZ</name>
<evidence type="ECO:0000256" key="5">
    <source>
        <dbReference type="ARBA" id="ARBA00023295"/>
    </source>
</evidence>
<keyword evidence="5" id="KW-0326">Glycosidase</keyword>
<keyword evidence="1" id="KW-0479">Metal-binding</keyword>
<evidence type="ECO:0000313" key="6">
    <source>
        <dbReference type="EMBL" id="CAB4583301.1"/>
    </source>
</evidence>
<keyword evidence="4" id="KW-0456">Lyase</keyword>
<dbReference type="PANTHER" id="PTHR42909:SF1">
    <property type="entry name" value="CARBOHYDRATE KINASE PFKB DOMAIN-CONTAINING PROTEIN"/>
    <property type="match status" value="1"/>
</dbReference>
<protein>
    <submittedName>
        <fullName evidence="6">Unannotated protein</fullName>
    </submittedName>
</protein>
<dbReference type="InterPro" id="IPR022830">
    <property type="entry name" value="Indigdn_synthA-like"/>
</dbReference>
<dbReference type="AlphaFoldDB" id="A0A6J6F3F9"/>
<accession>A0A6J6F3F9</accession>
<dbReference type="GO" id="GO:0046872">
    <property type="term" value="F:metal ion binding"/>
    <property type="evidence" value="ECO:0007669"/>
    <property type="project" value="UniProtKB-KW"/>
</dbReference>
<dbReference type="InterPro" id="IPR007342">
    <property type="entry name" value="PsuG"/>
</dbReference>
<gene>
    <name evidence="6" type="ORF">UFOPK1726_01062</name>
</gene>
<dbReference type="Gene3D" id="3.40.1790.10">
    <property type="entry name" value="Indigoidine synthase domain"/>
    <property type="match status" value="1"/>
</dbReference>
<dbReference type="GO" id="GO:0016798">
    <property type="term" value="F:hydrolase activity, acting on glycosyl bonds"/>
    <property type="evidence" value="ECO:0007669"/>
    <property type="project" value="UniProtKB-KW"/>
</dbReference>
<dbReference type="PANTHER" id="PTHR42909">
    <property type="entry name" value="ZGC:136858"/>
    <property type="match status" value="1"/>
</dbReference>
<dbReference type="GO" id="GO:0004730">
    <property type="term" value="F:pseudouridylate synthase activity"/>
    <property type="evidence" value="ECO:0007669"/>
    <property type="project" value="InterPro"/>
</dbReference>
<proteinExistence type="inferred from homology"/>
<organism evidence="6">
    <name type="scientific">freshwater metagenome</name>
    <dbReference type="NCBI Taxonomy" id="449393"/>
    <lineage>
        <taxon>unclassified sequences</taxon>
        <taxon>metagenomes</taxon>
        <taxon>ecological metagenomes</taxon>
    </lineage>
</organism>
<evidence type="ECO:0000256" key="1">
    <source>
        <dbReference type="ARBA" id="ARBA00022723"/>
    </source>
</evidence>
<evidence type="ECO:0000256" key="3">
    <source>
        <dbReference type="ARBA" id="ARBA00023211"/>
    </source>
</evidence>
<keyword evidence="2" id="KW-0378">Hydrolase</keyword>
<dbReference type="Pfam" id="PF04227">
    <property type="entry name" value="Indigoidine_A"/>
    <property type="match status" value="1"/>
</dbReference>
<dbReference type="HAMAP" id="MF_01876">
    <property type="entry name" value="PsiMP_glycosidase"/>
    <property type="match status" value="1"/>
</dbReference>
<keyword evidence="3" id="KW-0464">Manganese</keyword>
<evidence type="ECO:0000256" key="4">
    <source>
        <dbReference type="ARBA" id="ARBA00023239"/>
    </source>
</evidence>
<sequence length="303" mass="31492">MIEAKLSPEVAEALATGGSVVALESTLIAHGLPYPDNFAVAKQLEADVAAYGAVPATIAVINGEIKVGLSETDLEIIAHGSSIRKIGPRDLPAVLSKKESAATTVASTSDIAQSVGIKLFATGGLGGVHRGAVESFDESADLGTLASTPIAVVAAGVKSILDVAATLERLETLGVLVVGYRTTAFPGFYQTDSGYQLEWKFDSPAEVADLIKTHSNLESQSAIVVANPVAKELELPKQLHDDVLAAGLAAAQAAGITGKQATPFLLEFFHRETKGESLRVNIDVVRSNAKLAAQIATELSQLR</sequence>
<evidence type="ECO:0000256" key="2">
    <source>
        <dbReference type="ARBA" id="ARBA00022801"/>
    </source>
</evidence>